<accession>A0ABT7Y3S7</accession>
<dbReference type="Pfam" id="PF13302">
    <property type="entry name" value="Acetyltransf_3"/>
    <property type="match status" value="1"/>
</dbReference>
<evidence type="ECO:0000256" key="3">
    <source>
        <dbReference type="ARBA" id="ARBA00038502"/>
    </source>
</evidence>
<dbReference type="PANTHER" id="PTHR43792">
    <property type="entry name" value="GNAT FAMILY, PUTATIVE (AFU_ORTHOLOGUE AFUA_3G00765)-RELATED-RELATED"/>
    <property type="match status" value="1"/>
</dbReference>
<dbReference type="RefSeq" id="WP_289962744.1">
    <property type="nucleotide sequence ID" value="NZ_JAUEOZ010000002.1"/>
</dbReference>
<evidence type="ECO:0000256" key="2">
    <source>
        <dbReference type="ARBA" id="ARBA00023315"/>
    </source>
</evidence>
<feature type="domain" description="N-acetyltransferase" evidence="4">
    <location>
        <begin position="17"/>
        <end position="174"/>
    </location>
</feature>
<comment type="caution">
    <text evidence="5">The sequence shown here is derived from an EMBL/GenBank/DDBJ whole genome shotgun (WGS) entry which is preliminary data.</text>
</comment>
<keyword evidence="2" id="KW-0012">Acyltransferase</keyword>
<gene>
    <name evidence="5" type="ORF">QWJ08_15235</name>
</gene>
<evidence type="ECO:0000256" key="1">
    <source>
        <dbReference type="ARBA" id="ARBA00022679"/>
    </source>
</evidence>
<organism evidence="5 6">
    <name type="scientific">Vibrio agarivorans</name>
    <dbReference type="NCBI Taxonomy" id="153622"/>
    <lineage>
        <taxon>Bacteria</taxon>
        <taxon>Pseudomonadati</taxon>
        <taxon>Pseudomonadota</taxon>
        <taxon>Gammaproteobacteria</taxon>
        <taxon>Vibrionales</taxon>
        <taxon>Vibrionaceae</taxon>
        <taxon>Vibrio</taxon>
    </lineage>
</organism>
<keyword evidence="1" id="KW-0808">Transferase</keyword>
<dbReference type="InterPro" id="IPR000182">
    <property type="entry name" value="GNAT_dom"/>
</dbReference>
<evidence type="ECO:0000259" key="4">
    <source>
        <dbReference type="PROSITE" id="PS51186"/>
    </source>
</evidence>
<protein>
    <submittedName>
        <fullName evidence="5">GNAT family N-acetyltransferase</fullName>
    </submittedName>
</protein>
<dbReference type="InterPro" id="IPR051531">
    <property type="entry name" value="N-acetyltransferase"/>
</dbReference>
<dbReference type="Gene3D" id="3.40.630.30">
    <property type="match status" value="1"/>
</dbReference>
<proteinExistence type="inferred from homology"/>
<evidence type="ECO:0000313" key="5">
    <source>
        <dbReference type="EMBL" id="MDN2482691.1"/>
    </source>
</evidence>
<evidence type="ECO:0000313" key="6">
    <source>
        <dbReference type="Proteomes" id="UP001169719"/>
    </source>
</evidence>
<name>A0ABT7Y3S7_9VIBR</name>
<comment type="similarity">
    <text evidence="3">Belongs to the acetyltransferase family. RimJ subfamily.</text>
</comment>
<dbReference type="PANTHER" id="PTHR43792:SF8">
    <property type="entry name" value="[RIBOSOMAL PROTEIN US5]-ALANINE N-ACETYLTRANSFERASE"/>
    <property type="match status" value="1"/>
</dbReference>
<keyword evidence="6" id="KW-1185">Reference proteome</keyword>
<reference evidence="5" key="1">
    <citation type="submission" date="2024-05" db="EMBL/GenBank/DDBJ databases">
        <title>Genome Sequences of Four Agar- Degrading Marine Bacteria.</title>
        <authorList>
            <person name="Phillips E.K."/>
            <person name="Shaffer J.C."/>
            <person name="Henson M.W."/>
            <person name="Temperton B."/>
            <person name="Thrash C.J."/>
            <person name="Martin M.O."/>
        </authorList>
    </citation>
    <scope>NUCLEOTIDE SEQUENCE</scope>
    <source>
        <strain evidence="5">EKP203</strain>
    </source>
</reference>
<dbReference type="Proteomes" id="UP001169719">
    <property type="component" value="Unassembled WGS sequence"/>
</dbReference>
<dbReference type="PROSITE" id="PS51186">
    <property type="entry name" value="GNAT"/>
    <property type="match status" value="1"/>
</dbReference>
<sequence>MRKGKTMINLPINGERVKIRYFEVKDYPSFLSFMLNEKSTKYLMFAEEQKTEEGAKGLFDFVVASYNTNDHIHSYAIVDEKSDIYIGSCGLSPYGDGIVECYFSINEDFLGNNFATDALKLMIQSLSDSCEVRAYCSPENSAAHAVLLKSGFANKGLSLHEHFKTEGCLFVYKK</sequence>
<dbReference type="InterPro" id="IPR016181">
    <property type="entry name" value="Acyl_CoA_acyltransferase"/>
</dbReference>
<dbReference type="EMBL" id="JAUEOZ010000002">
    <property type="protein sequence ID" value="MDN2482691.1"/>
    <property type="molecule type" value="Genomic_DNA"/>
</dbReference>
<dbReference type="SUPFAM" id="SSF55729">
    <property type="entry name" value="Acyl-CoA N-acyltransferases (Nat)"/>
    <property type="match status" value="1"/>
</dbReference>